<dbReference type="Proteomes" id="UP000266861">
    <property type="component" value="Unassembled WGS sequence"/>
</dbReference>
<reference evidence="1 2" key="1">
    <citation type="submission" date="2018-08" db="EMBL/GenBank/DDBJ databases">
        <title>Genome and evolution of the arbuscular mycorrhizal fungus Diversispora epigaea (formerly Glomus versiforme) and its bacterial endosymbionts.</title>
        <authorList>
            <person name="Sun X."/>
            <person name="Fei Z."/>
            <person name="Harrison M."/>
        </authorList>
    </citation>
    <scope>NUCLEOTIDE SEQUENCE [LARGE SCALE GENOMIC DNA]</scope>
    <source>
        <strain evidence="1 2">IT104</strain>
    </source>
</reference>
<comment type="caution">
    <text evidence="1">The sequence shown here is derived from an EMBL/GenBank/DDBJ whole genome shotgun (WGS) entry which is preliminary data.</text>
</comment>
<name>A0A397HEL2_9GLOM</name>
<dbReference type="OrthoDB" id="2417322at2759"/>
<protein>
    <submittedName>
        <fullName evidence="1">Uncharacterized protein</fullName>
    </submittedName>
</protein>
<gene>
    <name evidence="1" type="ORF">Glove_347g12</name>
</gene>
<evidence type="ECO:0000313" key="2">
    <source>
        <dbReference type="Proteomes" id="UP000266861"/>
    </source>
</evidence>
<accession>A0A397HEL2</accession>
<evidence type="ECO:0000313" key="1">
    <source>
        <dbReference type="EMBL" id="RHZ61417.1"/>
    </source>
</evidence>
<keyword evidence="2" id="KW-1185">Reference proteome</keyword>
<sequence>MSSYKTDSKTGLPVKYLKDTKKVLWEKFSHQLPDGIKRSTFFTFLEEDLGGLCSICNRYGYEIFAEMKQFVEKNIQNQNYQKYYINEIENLCRYLKKFYEQEFKISINRTVIHNEYISHCLLYAFGTCKEAHNNECTECGKLFTIFNKLKMDIPTILHNELDEKVYLNSQFNANLLELNKKGALIIVDYKVKILSKSSRETKEQFFGKKGWTLYSILIYTRKKDSLELNIKAHDHWSNDSRQDVFFTVSSLHAVIESMEKKPEWVTIILDNGGEAKTTIDSHHAQITYAINRYVKLGFDLSSGDDIEKAISEICGTSVFHLELNRKKGISNWFEWTWPIDGKYSGCICAREISNLHQEIFKDKYIRINL</sequence>
<proteinExistence type="predicted"/>
<organism evidence="1 2">
    <name type="scientific">Diversispora epigaea</name>
    <dbReference type="NCBI Taxonomy" id="1348612"/>
    <lineage>
        <taxon>Eukaryota</taxon>
        <taxon>Fungi</taxon>
        <taxon>Fungi incertae sedis</taxon>
        <taxon>Mucoromycota</taxon>
        <taxon>Glomeromycotina</taxon>
        <taxon>Glomeromycetes</taxon>
        <taxon>Diversisporales</taxon>
        <taxon>Diversisporaceae</taxon>
        <taxon>Diversispora</taxon>
    </lineage>
</organism>
<dbReference type="EMBL" id="PQFF01000317">
    <property type="protein sequence ID" value="RHZ61417.1"/>
    <property type="molecule type" value="Genomic_DNA"/>
</dbReference>
<dbReference type="AlphaFoldDB" id="A0A397HEL2"/>